<comment type="catalytic activity">
    <reaction evidence="1">
        <text>ATP + protein L-histidine = ADP + protein N-phospho-L-histidine.</text>
        <dbReference type="EC" id="2.7.13.3"/>
    </reaction>
</comment>
<organism evidence="10 11">
    <name type="scientific">Sulfurospirillum deleyianum (strain ATCC 51133 / DSM 6946 / 5175)</name>
    <dbReference type="NCBI Taxonomy" id="525898"/>
    <lineage>
        <taxon>Bacteria</taxon>
        <taxon>Pseudomonadati</taxon>
        <taxon>Campylobacterota</taxon>
        <taxon>Epsilonproteobacteria</taxon>
        <taxon>Campylobacterales</taxon>
        <taxon>Sulfurospirillaceae</taxon>
        <taxon>Sulfurospirillum</taxon>
    </lineage>
</organism>
<keyword evidence="8" id="KW-0902">Two-component regulatory system</keyword>
<dbReference type="Pfam" id="PF04392">
    <property type="entry name" value="ABC_sub_bind"/>
    <property type="match status" value="1"/>
</dbReference>
<dbReference type="InterPro" id="IPR007487">
    <property type="entry name" value="ABC_transpt-TYRBP-like"/>
</dbReference>
<dbReference type="Gene3D" id="3.40.50.2300">
    <property type="match status" value="2"/>
</dbReference>
<reference evidence="11" key="1">
    <citation type="submission" date="2009-11" db="EMBL/GenBank/DDBJ databases">
        <title>The complete genome of Sulfurospirillum deleyianum DSM 6946.</title>
        <authorList>
            <consortium name="US DOE Joint Genome Institute (JGI-PGF)"/>
            <person name="Lucas S."/>
            <person name="Copeland A."/>
            <person name="Lapidus A."/>
            <person name="Glavina del Rio T."/>
            <person name="Dalin E."/>
            <person name="Tice H."/>
            <person name="Bruce D."/>
            <person name="Goodwin L."/>
            <person name="Pitluck S."/>
            <person name="Kyrpides N."/>
            <person name="Mavromatis K."/>
            <person name="Ivanova N."/>
            <person name="Ovchinnikova G."/>
            <person name="Munk A.C."/>
            <person name="Lu M."/>
            <person name="Brettin T."/>
            <person name="Detter J.C."/>
            <person name="Han C."/>
            <person name="Tapia R."/>
            <person name="Larimer F."/>
            <person name="Land M."/>
            <person name="Hauser L."/>
            <person name="Markowitz V."/>
            <person name="Cheng J.F."/>
            <person name="Hugenholtz P."/>
            <person name="Woyke T."/>
            <person name="Wu D."/>
            <person name="Aumann P."/>
            <person name="Schneider S."/>
            <person name="Lang E."/>
            <person name="Spring S."/>
            <person name="Klenk H.P."/>
            <person name="Eisen J.A."/>
        </authorList>
    </citation>
    <scope>NUCLEOTIDE SEQUENCE [LARGE SCALE GENOMIC DNA]</scope>
    <source>
        <strain evidence="11">ATCC 51133 / DSM 6946 / 5175</strain>
    </source>
</reference>
<dbReference type="PROSITE" id="PS50109">
    <property type="entry name" value="HIS_KIN"/>
    <property type="match status" value="1"/>
</dbReference>
<evidence type="ECO:0000256" key="4">
    <source>
        <dbReference type="ARBA" id="ARBA00022679"/>
    </source>
</evidence>
<dbReference type="AlphaFoldDB" id="D1B2H4"/>
<feature type="domain" description="Histidine kinase" evidence="9">
    <location>
        <begin position="507"/>
        <end position="725"/>
    </location>
</feature>
<dbReference type="Gene3D" id="1.10.287.130">
    <property type="match status" value="1"/>
</dbReference>
<dbReference type="EMBL" id="CP001816">
    <property type="protein sequence ID" value="ACZ12294.1"/>
    <property type="molecule type" value="Genomic_DNA"/>
</dbReference>
<evidence type="ECO:0000256" key="1">
    <source>
        <dbReference type="ARBA" id="ARBA00000085"/>
    </source>
</evidence>
<dbReference type="SMART" id="SM00387">
    <property type="entry name" value="HATPase_c"/>
    <property type="match status" value="1"/>
</dbReference>
<dbReference type="Pfam" id="PF02518">
    <property type="entry name" value="HATPase_c"/>
    <property type="match status" value="1"/>
</dbReference>
<evidence type="ECO:0000256" key="7">
    <source>
        <dbReference type="ARBA" id="ARBA00022840"/>
    </source>
</evidence>
<dbReference type="InterPro" id="IPR036097">
    <property type="entry name" value="HisK_dim/P_sf"/>
</dbReference>
<evidence type="ECO:0000256" key="5">
    <source>
        <dbReference type="ARBA" id="ARBA00022741"/>
    </source>
</evidence>
<dbReference type="Gene3D" id="3.30.450.20">
    <property type="entry name" value="PAS domain"/>
    <property type="match status" value="1"/>
</dbReference>
<evidence type="ECO:0000256" key="8">
    <source>
        <dbReference type="ARBA" id="ARBA00023012"/>
    </source>
</evidence>
<proteinExistence type="predicted"/>
<dbReference type="RefSeq" id="WP_012857045.1">
    <property type="nucleotide sequence ID" value="NC_013512.1"/>
</dbReference>
<dbReference type="InterPro" id="IPR036890">
    <property type="entry name" value="HATPase_C_sf"/>
</dbReference>
<dbReference type="Proteomes" id="UP000002222">
    <property type="component" value="Chromosome"/>
</dbReference>
<dbReference type="eggNOG" id="COG2984">
    <property type="taxonomic scope" value="Bacteria"/>
</dbReference>
<dbReference type="CDD" id="cd00130">
    <property type="entry name" value="PAS"/>
    <property type="match status" value="1"/>
</dbReference>
<dbReference type="InterPro" id="IPR035965">
    <property type="entry name" value="PAS-like_dom_sf"/>
</dbReference>
<evidence type="ECO:0000313" key="11">
    <source>
        <dbReference type="Proteomes" id="UP000002222"/>
    </source>
</evidence>
<dbReference type="eggNOG" id="COG5000">
    <property type="taxonomic scope" value="Bacteria"/>
</dbReference>
<sequence>MNLLKIVIVLFFYTSFLHANEILLLHSYNKGLKWSDGISKGVEDEMKKHPQFELTTEYMDSKKIESENYLEELLILYRKKFSQRRYKAIIAADNYAYEFALKYHQELFVDTPVIFCGVENFNPKDITPYHKPYFTGVVEYKDIRKNLELIYQLFPATKMVYIISDDAYSSLVIKDQIIEESNFFKDKFRVVFDNQIDFNAIDEKINKLPKQSVILFTSFYRDMYGSYVPYHKLQEFFQRSKFPVFALNHIHLNEGIIGGFVVNPYEQGSMAVKKAFALIQGRAIRTLPVDIPVGTYAFDNHVLRKFGIPLSDVPSPSEVINGVESFYEKHQKFVENAFALMPLLLLLTTILILNVIKRISLEKELLRQNKLDHVLLNNIQSAIFWKANDGKILGCNDLLCEILQRDRFDIIGKHVKEIMPDICDRIQEVPLDSPESAEIEMEIPYKEKKIFSARRTYYTDEKNHEAGVVTILTDITEKKRIDTERKRHEQFVIQRSKQSEVGEMIASIAHQWKTPLVEISAIAQELIYKRRKKVLDEEDTQKFVDDIMTQVKYMSNTIDDFRQFIKPSTKKTLFNVREAVDALLNVLNHSVKYNYITLSILQKEHEALLAFGYPNEFKQCVLNIINNAKDSIIKKRETKPTEGMIEIEIKSDEHYIYLDISDDGCGIEKKNLESIFDPFVSTKANGDGFGLYMARLIIEDKMGGKIIAKQRENGAQICITVKKAKGDA</sequence>
<dbReference type="InterPro" id="IPR005467">
    <property type="entry name" value="His_kinase_dom"/>
</dbReference>
<dbReference type="PANTHER" id="PTHR43065">
    <property type="entry name" value="SENSOR HISTIDINE KINASE"/>
    <property type="match status" value="1"/>
</dbReference>
<dbReference type="SUPFAM" id="SSF55874">
    <property type="entry name" value="ATPase domain of HSP90 chaperone/DNA topoisomerase II/histidine kinase"/>
    <property type="match status" value="1"/>
</dbReference>
<dbReference type="KEGG" id="sdl:Sdel_1273"/>
<dbReference type="Gene3D" id="3.30.565.10">
    <property type="entry name" value="Histidine kinase-like ATPase, C-terminal domain"/>
    <property type="match status" value="1"/>
</dbReference>
<dbReference type="Pfam" id="PF13426">
    <property type="entry name" value="PAS_9"/>
    <property type="match status" value="1"/>
</dbReference>
<dbReference type="GO" id="GO:0000155">
    <property type="term" value="F:phosphorelay sensor kinase activity"/>
    <property type="evidence" value="ECO:0007669"/>
    <property type="project" value="InterPro"/>
</dbReference>
<protein>
    <recommendedName>
        <fullName evidence="2">histidine kinase</fullName>
        <ecNumber evidence="2">2.7.13.3</ecNumber>
    </recommendedName>
</protein>
<dbReference type="HOGENOM" id="CLU_000445_89_20_7"/>
<dbReference type="InterPro" id="IPR000014">
    <property type="entry name" value="PAS"/>
</dbReference>
<dbReference type="EC" id="2.7.13.3" evidence="2"/>
<keyword evidence="6" id="KW-0418">Kinase</keyword>
<dbReference type="PRINTS" id="PR00344">
    <property type="entry name" value="BCTRLSENSOR"/>
</dbReference>
<keyword evidence="5" id="KW-0547">Nucleotide-binding</keyword>
<keyword evidence="4" id="KW-0808">Transferase</keyword>
<dbReference type="OrthoDB" id="5385971at2"/>
<evidence type="ECO:0000256" key="2">
    <source>
        <dbReference type="ARBA" id="ARBA00012438"/>
    </source>
</evidence>
<dbReference type="InterPro" id="IPR003594">
    <property type="entry name" value="HATPase_dom"/>
</dbReference>
<dbReference type="SUPFAM" id="SSF55785">
    <property type="entry name" value="PYP-like sensor domain (PAS domain)"/>
    <property type="match status" value="1"/>
</dbReference>
<dbReference type="PANTHER" id="PTHR43065:SF10">
    <property type="entry name" value="PEROXIDE STRESS-ACTIVATED HISTIDINE KINASE MAK3"/>
    <property type="match status" value="1"/>
</dbReference>
<keyword evidence="3" id="KW-0597">Phosphoprotein</keyword>
<name>D1B2H4_SULD5</name>
<evidence type="ECO:0000256" key="3">
    <source>
        <dbReference type="ARBA" id="ARBA00022553"/>
    </source>
</evidence>
<dbReference type="InterPro" id="IPR003661">
    <property type="entry name" value="HisK_dim/P_dom"/>
</dbReference>
<dbReference type="InterPro" id="IPR004358">
    <property type="entry name" value="Sig_transdc_His_kin-like_C"/>
</dbReference>
<dbReference type="GO" id="GO:0005524">
    <property type="term" value="F:ATP binding"/>
    <property type="evidence" value="ECO:0007669"/>
    <property type="project" value="UniProtKB-KW"/>
</dbReference>
<keyword evidence="7" id="KW-0067">ATP-binding</keyword>
<reference evidence="10 11" key="2">
    <citation type="journal article" date="2010" name="Stand. Genomic Sci.">
        <title>Complete genome sequence of Sulfurospirillum deleyianum type strain (5175).</title>
        <authorList>
            <person name="Sikorski J."/>
            <person name="Lapidus A."/>
            <person name="Copeland A."/>
            <person name="Glavina Del Rio T."/>
            <person name="Nolan M."/>
            <person name="Lucas S."/>
            <person name="Chen F."/>
            <person name="Tice H."/>
            <person name="Cheng J.F."/>
            <person name="Saunders E."/>
            <person name="Bruce D."/>
            <person name="Goodwin L."/>
            <person name="Pitluck S."/>
            <person name="Ovchinnikova G."/>
            <person name="Pati A."/>
            <person name="Ivanova N."/>
            <person name="Mavromatis K."/>
            <person name="Chen A."/>
            <person name="Palaniappan K."/>
            <person name="Chain P."/>
            <person name="Land M."/>
            <person name="Hauser L."/>
            <person name="Chang Y.J."/>
            <person name="Jeffries C.D."/>
            <person name="Brettin T."/>
            <person name="Detter J.C."/>
            <person name="Han C."/>
            <person name="Rohde M."/>
            <person name="Lang E."/>
            <person name="Spring S."/>
            <person name="Goker M."/>
            <person name="Bristow J."/>
            <person name="Eisen J.A."/>
            <person name="Markowitz V."/>
            <person name="Hugenholtz P."/>
            <person name="Kyrpides N.C."/>
            <person name="Klenk H.P."/>
        </authorList>
    </citation>
    <scope>NUCLEOTIDE SEQUENCE [LARGE SCALE GENOMIC DNA]</scope>
    <source>
        <strain evidence="11">ATCC 51133 / DSM 6946 / 5175</strain>
    </source>
</reference>
<evidence type="ECO:0000259" key="9">
    <source>
        <dbReference type="PROSITE" id="PS50109"/>
    </source>
</evidence>
<dbReference type="STRING" id="525898.Sdel_1273"/>
<dbReference type="SUPFAM" id="SSF47384">
    <property type="entry name" value="Homodimeric domain of signal transducing histidine kinase"/>
    <property type="match status" value="1"/>
</dbReference>
<accession>D1B2H4</accession>
<gene>
    <name evidence="10" type="ordered locus">Sdel_1273</name>
</gene>
<keyword evidence="11" id="KW-1185">Reference proteome</keyword>
<dbReference type="CDD" id="cd00082">
    <property type="entry name" value="HisKA"/>
    <property type="match status" value="1"/>
</dbReference>
<evidence type="ECO:0000256" key="6">
    <source>
        <dbReference type="ARBA" id="ARBA00022777"/>
    </source>
</evidence>
<dbReference type="Pfam" id="PF00512">
    <property type="entry name" value="HisKA"/>
    <property type="match status" value="1"/>
</dbReference>
<evidence type="ECO:0000313" key="10">
    <source>
        <dbReference type="EMBL" id="ACZ12294.1"/>
    </source>
</evidence>